<dbReference type="EMBL" id="VXIS01000102">
    <property type="protein sequence ID" value="KAA8905000.1"/>
    <property type="molecule type" value="Genomic_DNA"/>
</dbReference>
<dbReference type="Gene3D" id="3.40.30.10">
    <property type="entry name" value="Glutaredoxin"/>
    <property type="match status" value="1"/>
</dbReference>
<evidence type="ECO:0000256" key="2">
    <source>
        <dbReference type="ARBA" id="ARBA00023157"/>
    </source>
</evidence>
<feature type="site" description="Contributes to redox potential value" evidence="4">
    <location>
        <position position="45"/>
    </location>
</feature>
<dbReference type="PROSITE" id="PS51352">
    <property type="entry name" value="THIOREDOXIN_2"/>
    <property type="match status" value="1"/>
</dbReference>
<evidence type="ECO:0000256" key="4">
    <source>
        <dbReference type="PIRSR" id="PIRSR000077-1"/>
    </source>
</evidence>
<name>A0A5J5EVF7_9PEZI</name>
<accession>A0A5J5EVF7</accession>
<protein>
    <recommendedName>
        <fullName evidence="3">Thioredoxin</fullName>
    </recommendedName>
</protein>
<dbReference type="InterPro" id="IPR013766">
    <property type="entry name" value="Thioredoxin_domain"/>
</dbReference>
<dbReference type="Pfam" id="PF00085">
    <property type="entry name" value="Thioredoxin"/>
    <property type="match status" value="1"/>
</dbReference>
<dbReference type="OrthoDB" id="10263751at2759"/>
<dbReference type="NCBIfam" id="TIGR01068">
    <property type="entry name" value="thioredoxin"/>
    <property type="match status" value="1"/>
</dbReference>
<dbReference type="PANTHER" id="PTHR46115">
    <property type="entry name" value="THIOREDOXIN-LIKE PROTEIN 1"/>
    <property type="match status" value="1"/>
</dbReference>
<evidence type="ECO:0000259" key="6">
    <source>
        <dbReference type="PROSITE" id="PS51352"/>
    </source>
</evidence>
<dbReference type="InParanoid" id="A0A5J5EVF7"/>
<keyword evidence="5" id="KW-0676">Redox-active center</keyword>
<feature type="site" description="Deprotonates C-terminal active site Cys" evidence="4">
    <location>
        <position position="38"/>
    </location>
</feature>
<comment type="similarity">
    <text evidence="1 3">Belongs to the thioredoxin family.</text>
</comment>
<dbReference type="FunFam" id="3.40.30.10:FF:000245">
    <property type="entry name" value="Thioredoxin"/>
    <property type="match status" value="1"/>
</dbReference>
<feature type="site" description="Contributes to redox potential value" evidence="4">
    <location>
        <position position="46"/>
    </location>
</feature>
<evidence type="ECO:0000256" key="5">
    <source>
        <dbReference type="PIRSR" id="PIRSR000077-4"/>
    </source>
</evidence>
<dbReference type="Proteomes" id="UP000326924">
    <property type="component" value="Unassembled WGS sequence"/>
</dbReference>
<dbReference type="InterPro" id="IPR005746">
    <property type="entry name" value="Thioredoxin"/>
</dbReference>
<feature type="active site" description="Nucleophile" evidence="4">
    <location>
        <position position="44"/>
    </location>
</feature>
<feature type="disulfide bond" description="Redox-active" evidence="5">
    <location>
        <begin position="44"/>
        <end position="47"/>
    </location>
</feature>
<evidence type="ECO:0000256" key="3">
    <source>
        <dbReference type="PIRNR" id="PIRNR000077"/>
    </source>
</evidence>
<evidence type="ECO:0000256" key="1">
    <source>
        <dbReference type="ARBA" id="ARBA00008987"/>
    </source>
</evidence>
<evidence type="ECO:0000313" key="8">
    <source>
        <dbReference type="Proteomes" id="UP000326924"/>
    </source>
</evidence>
<gene>
    <name evidence="7" type="ORF">FN846DRAFT_16280</name>
</gene>
<keyword evidence="8" id="KW-1185">Reference proteome</keyword>
<dbReference type="PROSITE" id="PS00194">
    <property type="entry name" value="THIOREDOXIN_1"/>
    <property type="match status" value="1"/>
</dbReference>
<dbReference type="CDD" id="cd02947">
    <property type="entry name" value="TRX_family"/>
    <property type="match status" value="1"/>
</dbReference>
<feature type="active site" description="Nucleophile" evidence="4">
    <location>
        <position position="47"/>
    </location>
</feature>
<feature type="domain" description="Thioredoxin" evidence="6">
    <location>
        <begin position="1"/>
        <end position="117"/>
    </location>
</feature>
<comment type="caution">
    <text evidence="7">The sequence shown here is derived from an EMBL/GenBank/DDBJ whole genome shotgun (WGS) entry which is preliminary data.</text>
</comment>
<dbReference type="SUPFAM" id="SSF52833">
    <property type="entry name" value="Thioredoxin-like"/>
    <property type="match status" value="1"/>
</dbReference>
<dbReference type="GO" id="GO:0015035">
    <property type="term" value="F:protein-disulfide reductase activity"/>
    <property type="evidence" value="ECO:0007669"/>
    <property type="project" value="InterPro"/>
</dbReference>
<proteinExistence type="inferred from homology"/>
<dbReference type="InterPro" id="IPR036249">
    <property type="entry name" value="Thioredoxin-like_sf"/>
</dbReference>
<reference evidence="7 8" key="1">
    <citation type="submission" date="2019-09" db="EMBL/GenBank/DDBJ databases">
        <title>Draft genome of the ectomycorrhizal ascomycete Sphaerosporella brunnea.</title>
        <authorList>
            <consortium name="DOE Joint Genome Institute"/>
            <person name="Benucci G.M."/>
            <person name="Marozzi G."/>
            <person name="Antonielli L."/>
            <person name="Sanchez S."/>
            <person name="Marco P."/>
            <person name="Wang X."/>
            <person name="Falini L.B."/>
            <person name="Barry K."/>
            <person name="Haridas S."/>
            <person name="Lipzen A."/>
            <person name="Labutti K."/>
            <person name="Grigoriev I.V."/>
            <person name="Murat C."/>
            <person name="Martin F."/>
            <person name="Albertini E."/>
            <person name="Donnini D."/>
            <person name="Bonito G."/>
        </authorList>
    </citation>
    <scope>NUCLEOTIDE SEQUENCE [LARGE SCALE GENOMIC DNA]</scope>
    <source>
        <strain evidence="7 8">Sb_GMNB300</strain>
    </source>
</reference>
<dbReference type="AlphaFoldDB" id="A0A5J5EVF7"/>
<evidence type="ECO:0000313" key="7">
    <source>
        <dbReference type="EMBL" id="KAA8905000.1"/>
    </source>
</evidence>
<dbReference type="PRINTS" id="PR00421">
    <property type="entry name" value="THIOREDOXIN"/>
</dbReference>
<dbReference type="FunCoup" id="A0A5J5EVF7">
    <property type="interactions" value="625"/>
</dbReference>
<keyword evidence="2 5" id="KW-1015">Disulfide bond</keyword>
<sequence>MLSCSLDRTSTNCFVSLRSHDEFKKIIEDSKEKLVVIDCYATWCGPCRVIAPKIVAFSQDYPDVSFYKLDVDEVPDVAQELGVRAMPTFCFFKGGEKIQEVVGANPPALKSAIEKNK</sequence>
<dbReference type="InterPro" id="IPR017937">
    <property type="entry name" value="Thioredoxin_CS"/>
</dbReference>
<organism evidence="7 8">
    <name type="scientific">Sphaerosporella brunnea</name>
    <dbReference type="NCBI Taxonomy" id="1250544"/>
    <lineage>
        <taxon>Eukaryota</taxon>
        <taxon>Fungi</taxon>
        <taxon>Dikarya</taxon>
        <taxon>Ascomycota</taxon>
        <taxon>Pezizomycotina</taxon>
        <taxon>Pezizomycetes</taxon>
        <taxon>Pezizales</taxon>
        <taxon>Pyronemataceae</taxon>
        <taxon>Sphaerosporella</taxon>
    </lineage>
</organism>
<dbReference type="PIRSF" id="PIRSF000077">
    <property type="entry name" value="Thioredoxin"/>
    <property type="match status" value="1"/>
</dbReference>